<gene>
    <name evidence="2" type="ORF">GCM10020221_25070</name>
</gene>
<organism evidence="2 3">
    <name type="scientific">Streptomyces thioluteus</name>
    <dbReference type="NCBI Taxonomy" id="66431"/>
    <lineage>
        <taxon>Bacteria</taxon>
        <taxon>Bacillati</taxon>
        <taxon>Actinomycetota</taxon>
        <taxon>Actinomycetes</taxon>
        <taxon>Kitasatosporales</taxon>
        <taxon>Streptomycetaceae</taxon>
        <taxon>Streptomyces</taxon>
    </lineage>
</organism>
<dbReference type="Proteomes" id="UP001501102">
    <property type="component" value="Unassembled WGS sequence"/>
</dbReference>
<proteinExistence type="predicted"/>
<comment type="caution">
    <text evidence="2">The sequence shown here is derived from an EMBL/GenBank/DDBJ whole genome shotgun (WGS) entry which is preliminary data.</text>
</comment>
<evidence type="ECO:0000313" key="2">
    <source>
        <dbReference type="EMBL" id="GAA2928120.1"/>
    </source>
</evidence>
<reference evidence="2 3" key="1">
    <citation type="journal article" date="2019" name="Int. J. Syst. Evol. Microbiol.">
        <title>The Global Catalogue of Microorganisms (GCM) 10K type strain sequencing project: providing services to taxonomists for standard genome sequencing and annotation.</title>
        <authorList>
            <consortium name="The Broad Institute Genomics Platform"/>
            <consortium name="The Broad Institute Genome Sequencing Center for Infectious Disease"/>
            <person name="Wu L."/>
            <person name="Ma J."/>
        </authorList>
    </citation>
    <scope>NUCLEOTIDE SEQUENCE [LARGE SCALE GENOMIC DNA]</scope>
    <source>
        <strain evidence="2 3">JCM 4087</strain>
    </source>
</reference>
<accession>A0ABN3WWK8</accession>
<evidence type="ECO:0000256" key="1">
    <source>
        <dbReference type="SAM" id="MobiDB-lite"/>
    </source>
</evidence>
<keyword evidence="3" id="KW-1185">Reference proteome</keyword>
<sequence length="90" mass="8964">MRAGGAAPLHAVARRRDAAGPPARGKTGDPVAVAPMGLAMLSLPGRGADGSVCGARAAACAEPHPRVKRAAFRFAPHPVAPGELSPPGQK</sequence>
<evidence type="ECO:0000313" key="3">
    <source>
        <dbReference type="Proteomes" id="UP001501102"/>
    </source>
</evidence>
<name>A0ABN3WWK8_STRTU</name>
<feature type="region of interest" description="Disordered" evidence="1">
    <location>
        <begin position="1"/>
        <end position="31"/>
    </location>
</feature>
<dbReference type="EMBL" id="BAAAXZ010000095">
    <property type="protein sequence ID" value="GAA2928120.1"/>
    <property type="molecule type" value="Genomic_DNA"/>
</dbReference>
<protein>
    <submittedName>
        <fullName evidence="2">Uncharacterized protein</fullName>
    </submittedName>
</protein>